<protein>
    <submittedName>
        <fullName evidence="3">Uncharacterized protein</fullName>
    </submittedName>
</protein>
<evidence type="ECO:0000259" key="2">
    <source>
        <dbReference type="Pfam" id="PF12147"/>
    </source>
</evidence>
<evidence type="ECO:0000313" key="3">
    <source>
        <dbReference type="EMBL" id="AXE36280.1"/>
    </source>
</evidence>
<name>A0A344ULY2_9NEIS</name>
<sequence>MRQAQELSFASFDGQQLFYRHWPALDAGRRPRAIVLLHRGHEHSGRLQHLADELGMPDTPMFAWDARGHGRNEGPRGYSPSLGATVRDLDAFIRHLCRSHGLKIDEIVVIAQSVGAVLAATWVHDYAPRVRALLLASPAFKVKLYVPLARPGLKLLYKLRGNFFVNSYVKARFLSHDPERIASYDSDPLITRPISANILLALYDTAERIVADAGAITVPTQLLVSGADFVVHKGPQHTFFNRLGSPLKEMHELPGFYHDTLGERDRALALDKIRAFIARVEASPAEADLTRADQGGYTAAEFQRLQQPRPWCSPRRWNFALTRLTLATVGRLSAGIRLGWQTGFDSGSTLDYVYRNQAEGLTPIGRLGDRAYLDSVGWKGIRQRKLNLEALIADAAGRLREAGAPVRVVDIAAGHGRYILDAIGALGGAVEHAQLRDYSEINVEAGRALIRERGLEGKARFDKGDAFDRADLAALQPAPTLAVVSGLYELFPQNEPIRQSLAGLAEAVPPGGYLVYTNQPWHPQLELIARTLTSHRGGEDWIMRRRTQQEMDQLVAAAGFEKLEQRIDEWGVFTVSLARRAGSADQTEARAAESAGA</sequence>
<dbReference type="KEGG" id="chrb:DK843_19460"/>
<dbReference type="Gene3D" id="3.40.50.1820">
    <property type="entry name" value="alpha/beta hydrolase"/>
    <property type="match status" value="1"/>
</dbReference>
<feature type="domain" description="Methyltransferase" evidence="2">
    <location>
        <begin position="274"/>
        <end position="580"/>
    </location>
</feature>
<dbReference type="InterPro" id="IPR022742">
    <property type="entry name" value="Hydrolase_4"/>
</dbReference>
<dbReference type="SUPFAM" id="SSF53474">
    <property type="entry name" value="alpha/beta-Hydrolases"/>
    <property type="match status" value="1"/>
</dbReference>
<dbReference type="FunFam" id="3.40.50.1820:FF:000201">
    <property type="entry name" value="Alpha/beta fold hydrolase"/>
    <property type="match status" value="1"/>
</dbReference>
<dbReference type="RefSeq" id="WP_114061972.1">
    <property type="nucleotide sequence ID" value="NZ_CP029495.1"/>
</dbReference>
<dbReference type="EMBL" id="CP029554">
    <property type="protein sequence ID" value="AXE36280.1"/>
    <property type="molecule type" value="Genomic_DNA"/>
</dbReference>
<dbReference type="Proteomes" id="UP000252038">
    <property type="component" value="Chromosome"/>
</dbReference>
<dbReference type="SUPFAM" id="SSF53335">
    <property type="entry name" value="S-adenosyl-L-methionine-dependent methyltransferases"/>
    <property type="match status" value="1"/>
</dbReference>
<dbReference type="InterPro" id="IPR029058">
    <property type="entry name" value="AB_hydrolase_fold"/>
</dbReference>
<dbReference type="Gene3D" id="3.40.50.150">
    <property type="entry name" value="Vaccinia Virus protein VP39"/>
    <property type="match status" value="1"/>
</dbReference>
<gene>
    <name evidence="3" type="ORF">DK843_19460</name>
</gene>
<organism evidence="3 4">
    <name type="scientific">Chromobacterium phragmitis</name>
    <dbReference type="NCBI Taxonomy" id="2202141"/>
    <lineage>
        <taxon>Bacteria</taxon>
        <taxon>Pseudomonadati</taxon>
        <taxon>Pseudomonadota</taxon>
        <taxon>Betaproteobacteria</taxon>
        <taxon>Neisseriales</taxon>
        <taxon>Chromobacteriaceae</taxon>
        <taxon>Chromobacterium</taxon>
    </lineage>
</organism>
<dbReference type="InterPro" id="IPR029063">
    <property type="entry name" value="SAM-dependent_MTases_sf"/>
</dbReference>
<dbReference type="InterPro" id="IPR022744">
    <property type="entry name" value="MeTrfase_dom_put"/>
</dbReference>
<dbReference type="PANTHER" id="PTHR11614">
    <property type="entry name" value="PHOSPHOLIPASE-RELATED"/>
    <property type="match status" value="1"/>
</dbReference>
<dbReference type="OrthoDB" id="9806902at2"/>
<feature type="domain" description="Serine aminopeptidase S33" evidence="1">
    <location>
        <begin position="33"/>
        <end position="265"/>
    </location>
</feature>
<evidence type="ECO:0000313" key="4">
    <source>
        <dbReference type="Proteomes" id="UP000252038"/>
    </source>
</evidence>
<accession>A0A344ULY2</accession>
<proteinExistence type="predicted"/>
<dbReference type="CDD" id="cd02440">
    <property type="entry name" value="AdoMet_MTases"/>
    <property type="match status" value="1"/>
</dbReference>
<dbReference type="KEGG" id="chri:DK842_13890"/>
<dbReference type="Pfam" id="PF12147">
    <property type="entry name" value="Methyltransf_20"/>
    <property type="match status" value="1"/>
</dbReference>
<evidence type="ECO:0000259" key="1">
    <source>
        <dbReference type="Pfam" id="PF12146"/>
    </source>
</evidence>
<reference evidence="3 4" key="1">
    <citation type="submission" date="2018-05" db="EMBL/GenBank/DDBJ databases">
        <title>Genome sequencing, assembly and analysis of the novel insecticidal bacterium, Chromobacterium phragmitis.</title>
        <authorList>
            <person name="Sparks M.E."/>
            <person name="Blackburn M.B."/>
            <person name="Gundersen-Rindal D.E."/>
        </authorList>
    </citation>
    <scope>NUCLEOTIDE SEQUENCE [LARGE SCALE GENOMIC DNA]</scope>
    <source>
        <strain evidence="3">IIBBL 274-1</strain>
    </source>
</reference>
<dbReference type="Pfam" id="PF12146">
    <property type="entry name" value="Hydrolase_4"/>
    <property type="match status" value="1"/>
</dbReference>
<dbReference type="InterPro" id="IPR051044">
    <property type="entry name" value="MAG_DAG_Lipase"/>
</dbReference>
<dbReference type="AlphaFoldDB" id="A0A344ULY2"/>